<name>A0A136LZB4_9BACT</name>
<dbReference type="GO" id="GO:0009252">
    <property type="term" value="P:peptidoglycan biosynthetic process"/>
    <property type="evidence" value="ECO:0007669"/>
    <property type="project" value="UniProtKB-KW"/>
</dbReference>
<comment type="similarity">
    <text evidence="1">Belongs to the FemABX family.</text>
</comment>
<evidence type="ECO:0000256" key="5">
    <source>
        <dbReference type="ARBA" id="ARBA00023315"/>
    </source>
</evidence>
<dbReference type="STRING" id="1617426.TR69_WS6001001005"/>
<dbReference type="PANTHER" id="PTHR36174">
    <property type="entry name" value="LIPID II:GLYCINE GLYCYLTRANSFERASE"/>
    <property type="match status" value="1"/>
</dbReference>
<evidence type="ECO:0000256" key="6">
    <source>
        <dbReference type="ARBA" id="ARBA00023316"/>
    </source>
</evidence>
<keyword evidence="2 7" id="KW-0808">Transferase</keyword>
<reference evidence="7 8" key="1">
    <citation type="submission" date="2015-02" db="EMBL/GenBank/DDBJ databases">
        <title>Improved understanding of the partial-nitritation anammox process through 23 genomes representing the majority of the microbial community.</title>
        <authorList>
            <person name="Speth D.R."/>
            <person name="In T Zandt M."/>
            <person name="Guerrero Cruz S."/>
            <person name="Jetten M.S."/>
            <person name="Dutilh B.E."/>
        </authorList>
    </citation>
    <scope>NUCLEOTIDE SEQUENCE [LARGE SCALE GENOMIC DNA]</scope>
    <source>
        <strain evidence="7">OLB20</strain>
    </source>
</reference>
<dbReference type="SUPFAM" id="SSF55729">
    <property type="entry name" value="Acyl-CoA N-acyltransferases (Nat)"/>
    <property type="match status" value="2"/>
</dbReference>
<dbReference type="InterPro" id="IPR050644">
    <property type="entry name" value="PG_Glycine_Bridge_Synth"/>
</dbReference>
<dbReference type="Gene3D" id="3.40.630.30">
    <property type="match status" value="2"/>
</dbReference>
<evidence type="ECO:0000256" key="3">
    <source>
        <dbReference type="ARBA" id="ARBA00022960"/>
    </source>
</evidence>
<dbReference type="Pfam" id="PF02388">
    <property type="entry name" value="FemAB"/>
    <property type="match status" value="2"/>
</dbReference>
<dbReference type="InterPro" id="IPR003447">
    <property type="entry name" value="FEMABX"/>
</dbReference>
<dbReference type="PROSITE" id="PS51191">
    <property type="entry name" value="FEMABX"/>
    <property type="match status" value="1"/>
</dbReference>
<keyword evidence="3" id="KW-0133">Cell shape</keyword>
<dbReference type="EC" id="2.3.2.16" evidence="7"/>
<dbReference type="AlphaFoldDB" id="A0A136LZB4"/>
<dbReference type="InterPro" id="IPR016181">
    <property type="entry name" value="Acyl_CoA_acyltransferase"/>
</dbReference>
<evidence type="ECO:0000256" key="1">
    <source>
        <dbReference type="ARBA" id="ARBA00009943"/>
    </source>
</evidence>
<protein>
    <submittedName>
        <fullName evidence="7">Lipid II:glycine glycyltransferase</fullName>
        <ecNumber evidence="7">2.3.2.16</ecNumber>
    </submittedName>
</protein>
<accession>A0A136LZB4</accession>
<proteinExistence type="inferred from homology"/>
<dbReference type="GO" id="GO:0071555">
    <property type="term" value="P:cell wall organization"/>
    <property type="evidence" value="ECO:0007669"/>
    <property type="project" value="UniProtKB-KW"/>
</dbReference>
<dbReference type="Proteomes" id="UP000070457">
    <property type="component" value="Unassembled WGS sequence"/>
</dbReference>
<dbReference type="GO" id="GO:0008360">
    <property type="term" value="P:regulation of cell shape"/>
    <property type="evidence" value="ECO:0007669"/>
    <property type="project" value="UniProtKB-KW"/>
</dbReference>
<evidence type="ECO:0000256" key="4">
    <source>
        <dbReference type="ARBA" id="ARBA00022984"/>
    </source>
</evidence>
<comment type="caution">
    <text evidence="7">The sequence shown here is derived from an EMBL/GenBank/DDBJ whole genome shotgun (WGS) entry which is preliminary data.</text>
</comment>
<evidence type="ECO:0000313" key="7">
    <source>
        <dbReference type="EMBL" id="KXK26981.1"/>
    </source>
</evidence>
<keyword evidence="4" id="KW-0573">Peptidoglycan synthesis</keyword>
<dbReference type="GO" id="GO:0016755">
    <property type="term" value="F:aminoacyltransferase activity"/>
    <property type="evidence" value="ECO:0007669"/>
    <property type="project" value="InterPro"/>
</dbReference>
<gene>
    <name evidence="7" type="primary">femX</name>
    <name evidence="7" type="ORF">TR69_WS6001001005</name>
</gene>
<keyword evidence="5 7" id="KW-0012">Acyltransferase</keyword>
<dbReference type="EMBL" id="JYNZ01000003">
    <property type="protein sequence ID" value="KXK26981.1"/>
    <property type="molecule type" value="Genomic_DNA"/>
</dbReference>
<evidence type="ECO:0000313" key="8">
    <source>
        <dbReference type="Proteomes" id="UP000070457"/>
    </source>
</evidence>
<sequence length="366" mass="41426">MATELRVYNDPDPEWNRFIDSSPWGDILNYWQWGEVKRTEGWTPHRLALVEDGRTLLTAQMLIKPAGPLGNLAYVPHGPVFASTENLFAHLKEFTAHLRSVASDLGCFAIEIEPKLGSYVEGDLSENLKPFTDKDALNAFLQNGYKKTGRNMQPRYKLLYDLALSEEQLLGMMKKNTRYNVGYAERKGVSVTEYLPDDPQISGKLQLFYSLLEDMQERAGGYPIRPFSSFEKLLQEFKGTAAVSLFETAFEGDTIAINISERTGYWSSSFYAGSNRLHPNVKAMYLLRWKSVLAAKAAGCKVYDFWGIIPGSDQHKGYSDTKLSFGGVRIDHAGILALPLKPVQYMVWDKVLPLRSRLFSLLRSIR</sequence>
<evidence type="ECO:0000256" key="2">
    <source>
        <dbReference type="ARBA" id="ARBA00022679"/>
    </source>
</evidence>
<dbReference type="PANTHER" id="PTHR36174:SF1">
    <property type="entry name" value="LIPID II:GLYCINE GLYCYLTRANSFERASE"/>
    <property type="match status" value="1"/>
</dbReference>
<keyword evidence="6" id="KW-0961">Cell wall biogenesis/degradation</keyword>
<organism evidence="7 8">
    <name type="scientific">candidate division WS6 bacterium OLB20</name>
    <dbReference type="NCBI Taxonomy" id="1617426"/>
    <lineage>
        <taxon>Bacteria</taxon>
        <taxon>Candidatus Dojkabacteria</taxon>
    </lineage>
</organism>